<evidence type="ECO:0000256" key="1">
    <source>
        <dbReference type="ARBA" id="ARBA00022737"/>
    </source>
</evidence>
<dbReference type="Proteomes" id="UP001172457">
    <property type="component" value="Chromosome 4"/>
</dbReference>
<evidence type="ECO:0000313" key="3">
    <source>
        <dbReference type="EMBL" id="KAJ9551572.1"/>
    </source>
</evidence>
<feature type="repeat" description="PPR" evidence="2">
    <location>
        <begin position="412"/>
        <end position="446"/>
    </location>
</feature>
<evidence type="ECO:0000256" key="2">
    <source>
        <dbReference type="PROSITE-ProRule" id="PRU00708"/>
    </source>
</evidence>
<name>A0AA38W7N6_9ASTR</name>
<accession>A0AA38W7N6</accession>
<dbReference type="SUPFAM" id="SSF48452">
    <property type="entry name" value="TPR-like"/>
    <property type="match status" value="1"/>
</dbReference>
<dbReference type="InterPro" id="IPR046848">
    <property type="entry name" value="E_motif"/>
</dbReference>
<dbReference type="EMBL" id="JARYMX010000004">
    <property type="protein sequence ID" value="KAJ9551572.1"/>
    <property type="molecule type" value="Genomic_DNA"/>
</dbReference>
<organism evidence="3 4">
    <name type="scientific">Centaurea solstitialis</name>
    <name type="common">yellow star-thistle</name>
    <dbReference type="NCBI Taxonomy" id="347529"/>
    <lineage>
        <taxon>Eukaryota</taxon>
        <taxon>Viridiplantae</taxon>
        <taxon>Streptophyta</taxon>
        <taxon>Embryophyta</taxon>
        <taxon>Tracheophyta</taxon>
        <taxon>Spermatophyta</taxon>
        <taxon>Magnoliopsida</taxon>
        <taxon>eudicotyledons</taxon>
        <taxon>Gunneridae</taxon>
        <taxon>Pentapetalae</taxon>
        <taxon>asterids</taxon>
        <taxon>campanulids</taxon>
        <taxon>Asterales</taxon>
        <taxon>Asteraceae</taxon>
        <taxon>Carduoideae</taxon>
        <taxon>Cardueae</taxon>
        <taxon>Centaureinae</taxon>
        <taxon>Centaurea</taxon>
    </lineage>
</organism>
<dbReference type="InterPro" id="IPR002885">
    <property type="entry name" value="PPR_rpt"/>
</dbReference>
<feature type="repeat" description="PPR" evidence="2">
    <location>
        <begin position="514"/>
        <end position="548"/>
    </location>
</feature>
<dbReference type="FunFam" id="1.25.40.10:FF:000031">
    <property type="entry name" value="Pentatricopeptide repeat-containing protein mitochondrial"/>
    <property type="match status" value="1"/>
</dbReference>
<feature type="repeat" description="PPR" evidence="2">
    <location>
        <begin position="651"/>
        <end position="685"/>
    </location>
</feature>
<evidence type="ECO:0000313" key="4">
    <source>
        <dbReference type="Proteomes" id="UP001172457"/>
    </source>
</evidence>
<reference evidence="3" key="1">
    <citation type="submission" date="2023-03" db="EMBL/GenBank/DDBJ databases">
        <title>Chromosome-scale reference genome and RAD-based genetic map of yellow starthistle (Centaurea solstitialis) reveal putative structural variation and QTLs associated with invader traits.</title>
        <authorList>
            <person name="Reatini B."/>
            <person name="Cang F.A."/>
            <person name="Jiang Q."/>
            <person name="Mckibben M.T.W."/>
            <person name="Barker M.S."/>
            <person name="Rieseberg L.H."/>
            <person name="Dlugosch K.M."/>
        </authorList>
    </citation>
    <scope>NUCLEOTIDE SEQUENCE</scope>
    <source>
        <strain evidence="3">CAN-66</strain>
        <tissue evidence="3">Leaf</tissue>
    </source>
</reference>
<dbReference type="NCBIfam" id="TIGR00756">
    <property type="entry name" value="PPR"/>
    <property type="match status" value="4"/>
</dbReference>
<dbReference type="GO" id="GO:0009451">
    <property type="term" value="P:RNA modification"/>
    <property type="evidence" value="ECO:0007669"/>
    <property type="project" value="InterPro"/>
</dbReference>
<protein>
    <recommendedName>
        <fullName evidence="5">Pentatricopeptide repeat-containing protein</fullName>
    </recommendedName>
</protein>
<comment type="caution">
    <text evidence="3">The sequence shown here is derived from an EMBL/GenBank/DDBJ whole genome shotgun (WGS) entry which is preliminary data.</text>
</comment>
<dbReference type="FunFam" id="1.25.40.10:FF:000090">
    <property type="entry name" value="Pentatricopeptide repeat-containing protein, chloroplastic"/>
    <property type="match status" value="1"/>
</dbReference>
<dbReference type="InterPro" id="IPR011990">
    <property type="entry name" value="TPR-like_helical_dom_sf"/>
</dbReference>
<feature type="repeat" description="PPR" evidence="2">
    <location>
        <begin position="305"/>
        <end position="339"/>
    </location>
</feature>
<dbReference type="PANTHER" id="PTHR47926:SF397">
    <property type="entry name" value="(WILD MALAYSIAN BANANA) HYPOTHETICAL PROTEIN"/>
    <property type="match status" value="1"/>
</dbReference>
<dbReference type="Gene3D" id="1.25.40.10">
    <property type="entry name" value="Tetratricopeptide repeat domain"/>
    <property type="match status" value="5"/>
</dbReference>
<keyword evidence="1" id="KW-0677">Repeat</keyword>
<evidence type="ECO:0008006" key="5">
    <source>
        <dbReference type="Google" id="ProtNLM"/>
    </source>
</evidence>
<dbReference type="GO" id="GO:0003723">
    <property type="term" value="F:RNA binding"/>
    <property type="evidence" value="ECO:0007669"/>
    <property type="project" value="InterPro"/>
</dbReference>
<dbReference type="PROSITE" id="PS51375">
    <property type="entry name" value="PPR"/>
    <property type="match status" value="6"/>
</dbReference>
<feature type="repeat" description="PPR" evidence="2">
    <location>
        <begin position="616"/>
        <end position="650"/>
    </location>
</feature>
<dbReference type="Pfam" id="PF20431">
    <property type="entry name" value="E_motif"/>
    <property type="match status" value="1"/>
</dbReference>
<gene>
    <name evidence="3" type="ORF">OSB04_015617</name>
</gene>
<dbReference type="InterPro" id="IPR046960">
    <property type="entry name" value="PPR_At4g14850-like_plant"/>
</dbReference>
<sequence length="853" mass="94262">MYRYKKVVTLFCISKVSFFHSSSTTMLTHHINNFLSIQSPKTTLQSLLQYHAYIITTGHHSTNIFISSKLISLYASLHNPASSKQVFHSFNGYRDVFLWNSIIKAYFSNGMYPNCLDYYDSMRVSTALLPNQFTVPMVVSACAEVGDLVRGVVLHGLVFKVGIFEAGSAIGSSFVYMYSKCGHVDVARQVFDEMPLRDVVAWTALVIGYVQNGESEKGLRCVFEMYSSTCGGEDDGRPNFRTLEGAFQACGNLEDVNAGRCLHGMVAKSGIVCYIDVQSSIVSMYSKCGTPEEAYMSFLEVPVRDIKLWTSIIGVYGKTGCVRRILSGFMEMLVAGIDPDPMVVSCVISGLSNATCISAGKTFHGFILRRNYCYNGDEMVHNALVSMYCRFGLISYAENVFFNGGVSNSIVDKEVWNAMVCGYGKAKRGAKCIDLFREMVRLGIDPDPYGLVSVICLCSQLGEMCLGRSLHGYAVKRLMMNEHTSVSNSLIDMYGSLGEVGIARKLFCRTNKDDVITWNTMISAYARCGRYAEAFSLFDKMVLQGIKPTTTTLVTVLSACAHMASIEKGEEVHRKYIDDEMLSSNPTVATALVDMYAKCGQLEKSKNVFNKMTERDVVSWNVMISGYGMHGDARSAIDTFEQMERSNAKPNELTFLALLSACSHVGLVDEGKSLFGRMGDYALKPTLKHYACMVNLLGRSGHLVEAENLVLSMPMAPDGGLWGALLSACKTHNDPKVGIRIARRAIECDPQNDGYYVTISNLYDAIGMWEEADRARTLMKERGVEKAVGWSAVIELAGKAARDVEKSRIVPRHIQLAVADVTIANGRCYAQHPQPFASEEGWLFVKAISVDDD</sequence>
<proteinExistence type="predicted"/>
<dbReference type="FunFam" id="1.25.40.10:FF:000883">
    <property type="entry name" value="Pentatricopeptide repeat-containing protein"/>
    <property type="match status" value="1"/>
</dbReference>
<dbReference type="Pfam" id="PF01535">
    <property type="entry name" value="PPR"/>
    <property type="match status" value="7"/>
</dbReference>
<dbReference type="AlphaFoldDB" id="A0AA38W7N6"/>
<dbReference type="Pfam" id="PF13041">
    <property type="entry name" value="PPR_2"/>
    <property type="match status" value="2"/>
</dbReference>
<keyword evidence="4" id="KW-1185">Reference proteome</keyword>
<feature type="repeat" description="PPR" evidence="2">
    <location>
        <begin position="585"/>
        <end position="615"/>
    </location>
</feature>
<dbReference type="PANTHER" id="PTHR47926">
    <property type="entry name" value="PENTATRICOPEPTIDE REPEAT-CONTAINING PROTEIN"/>
    <property type="match status" value="1"/>
</dbReference>